<dbReference type="InterPro" id="IPR001789">
    <property type="entry name" value="Sig_transdc_resp-reg_receiver"/>
</dbReference>
<dbReference type="KEGG" id="ppsc:EHS13_34885"/>
<dbReference type="InterPro" id="IPR058245">
    <property type="entry name" value="NreC/VraR/RcsB-like_REC"/>
</dbReference>
<dbReference type="SUPFAM" id="SSF46894">
    <property type="entry name" value="C-terminal effector domain of the bipartite response regulators"/>
    <property type="match status" value="1"/>
</dbReference>
<gene>
    <name evidence="7" type="ORF">EHS13_34885</name>
</gene>
<dbReference type="GO" id="GO:0000160">
    <property type="term" value="P:phosphorelay signal transduction system"/>
    <property type="evidence" value="ECO:0007669"/>
    <property type="project" value="InterPro"/>
</dbReference>
<keyword evidence="2" id="KW-0805">Transcription regulation</keyword>
<dbReference type="SUPFAM" id="SSF52172">
    <property type="entry name" value="CheY-like"/>
    <property type="match status" value="1"/>
</dbReference>
<keyword evidence="1" id="KW-0597">Phosphoprotein</keyword>
<accession>A0A6B8RT79</accession>
<name>A0A6B8RT79_9BACL</name>
<dbReference type="CDD" id="cd17535">
    <property type="entry name" value="REC_NarL-like"/>
    <property type="match status" value="1"/>
</dbReference>
<organism evidence="7 8">
    <name type="scientific">Paenibacillus psychroresistens</name>
    <dbReference type="NCBI Taxonomy" id="1778678"/>
    <lineage>
        <taxon>Bacteria</taxon>
        <taxon>Bacillati</taxon>
        <taxon>Bacillota</taxon>
        <taxon>Bacilli</taxon>
        <taxon>Bacillales</taxon>
        <taxon>Paenibacillaceae</taxon>
        <taxon>Paenibacillus</taxon>
    </lineage>
</organism>
<feature type="domain" description="Response regulatory" evidence="6">
    <location>
        <begin position="5"/>
        <end position="125"/>
    </location>
</feature>
<dbReference type="Pfam" id="PF00072">
    <property type="entry name" value="Response_reg"/>
    <property type="match status" value="1"/>
</dbReference>
<dbReference type="InterPro" id="IPR011006">
    <property type="entry name" value="CheY-like_superfamily"/>
</dbReference>
<sequence length="228" mass="25632">MNRIKILVCDGDPLFRDSIADLIGKEPDFEVVGIVGYRHQLVSAIRSLAIDVIVLELATSDLYGFNGLEAAIEVKAARPELPIIIISNIEDEDMIWHAFGFGKATNFIVKQHYMDVPQAIREVGKGTASVHHSVSSKLLKRMLQSFRVGLKDRLTPLQLDILKRLADGQSTKEMAEALFYNEQTIYNELSKAAKLFRTEFPYVEWLQLRKQRSGQLAEFAGQLGLLDA</sequence>
<dbReference type="Proteomes" id="UP000426246">
    <property type="component" value="Chromosome"/>
</dbReference>
<dbReference type="PANTHER" id="PTHR43214:SF43">
    <property type="entry name" value="TWO-COMPONENT RESPONSE REGULATOR"/>
    <property type="match status" value="1"/>
</dbReference>
<evidence type="ECO:0000256" key="3">
    <source>
        <dbReference type="ARBA" id="ARBA00023125"/>
    </source>
</evidence>
<dbReference type="GO" id="GO:0006355">
    <property type="term" value="P:regulation of DNA-templated transcription"/>
    <property type="evidence" value="ECO:0007669"/>
    <property type="project" value="InterPro"/>
</dbReference>
<protein>
    <submittedName>
        <fullName evidence="7">DNA-binding response regulator</fullName>
    </submittedName>
</protein>
<evidence type="ECO:0000256" key="2">
    <source>
        <dbReference type="ARBA" id="ARBA00023015"/>
    </source>
</evidence>
<dbReference type="Gene3D" id="3.40.50.2300">
    <property type="match status" value="1"/>
</dbReference>
<dbReference type="GO" id="GO:0003677">
    <property type="term" value="F:DNA binding"/>
    <property type="evidence" value="ECO:0007669"/>
    <property type="project" value="UniProtKB-KW"/>
</dbReference>
<dbReference type="RefSeq" id="WP_155704844.1">
    <property type="nucleotide sequence ID" value="NZ_CP034235.1"/>
</dbReference>
<dbReference type="OrthoDB" id="192836at2"/>
<dbReference type="PANTHER" id="PTHR43214">
    <property type="entry name" value="TWO-COMPONENT RESPONSE REGULATOR"/>
    <property type="match status" value="1"/>
</dbReference>
<dbReference type="InterPro" id="IPR016032">
    <property type="entry name" value="Sig_transdc_resp-reg_C-effctor"/>
</dbReference>
<keyword evidence="4" id="KW-0804">Transcription</keyword>
<evidence type="ECO:0000256" key="5">
    <source>
        <dbReference type="PROSITE-ProRule" id="PRU00169"/>
    </source>
</evidence>
<dbReference type="EMBL" id="CP034235">
    <property type="protein sequence ID" value="QGQ99680.1"/>
    <property type="molecule type" value="Genomic_DNA"/>
</dbReference>
<evidence type="ECO:0000256" key="4">
    <source>
        <dbReference type="ARBA" id="ARBA00023163"/>
    </source>
</evidence>
<proteinExistence type="predicted"/>
<reference evidence="8" key="1">
    <citation type="submission" date="2018-11" db="EMBL/GenBank/DDBJ databases">
        <title>Complete genome sequence of Paenibacillus sp. ML311-T8.</title>
        <authorList>
            <person name="Nam Y.-D."/>
            <person name="Kang J."/>
            <person name="Chung W.-H."/>
            <person name="Park Y.S."/>
        </authorList>
    </citation>
    <scope>NUCLEOTIDE SEQUENCE [LARGE SCALE GENOMIC DNA]</scope>
    <source>
        <strain evidence="8">ML311-T8</strain>
    </source>
</reference>
<dbReference type="InterPro" id="IPR039420">
    <property type="entry name" value="WalR-like"/>
</dbReference>
<keyword evidence="3 7" id="KW-0238">DNA-binding</keyword>
<dbReference type="AlphaFoldDB" id="A0A6B8RT79"/>
<evidence type="ECO:0000313" key="8">
    <source>
        <dbReference type="Proteomes" id="UP000426246"/>
    </source>
</evidence>
<evidence type="ECO:0000256" key="1">
    <source>
        <dbReference type="ARBA" id="ARBA00022553"/>
    </source>
</evidence>
<evidence type="ECO:0000313" key="7">
    <source>
        <dbReference type="EMBL" id="QGQ99680.1"/>
    </source>
</evidence>
<dbReference type="PROSITE" id="PS50110">
    <property type="entry name" value="RESPONSE_REGULATORY"/>
    <property type="match status" value="1"/>
</dbReference>
<evidence type="ECO:0000259" key="6">
    <source>
        <dbReference type="PROSITE" id="PS50110"/>
    </source>
</evidence>
<keyword evidence="8" id="KW-1185">Reference proteome</keyword>
<comment type="caution">
    <text evidence="5">Lacks conserved residue(s) required for the propagation of feature annotation.</text>
</comment>